<evidence type="ECO:0000259" key="5">
    <source>
        <dbReference type="SMART" id="SM00278"/>
    </source>
</evidence>
<dbReference type="Pfam" id="PF14520">
    <property type="entry name" value="HHH_5"/>
    <property type="match status" value="1"/>
</dbReference>
<dbReference type="Pfam" id="PF07499">
    <property type="entry name" value="RuvA_C"/>
    <property type="match status" value="1"/>
</dbReference>
<dbReference type="GO" id="GO:0006281">
    <property type="term" value="P:DNA repair"/>
    <property type="evidence" value="ECO:0007669"/>
    <property type="project" value="UniProtKB-KW"/>
</dbReference>
<dbReference type="SUPFAM" id="SSF47781">
    <property type="entry name" value="RuvA domain 2-like"/>
    <property type="match status" value="1"/>
</dbReference>
<accession>A0A062VEA8</accession>
<keyword evidence="1" id="KW-0963">Cytoplasm</keyword>
<dbReference type="AlphaFoldDB" id="A0A062VEA8"/>
<keyword evidence="2" id="KW-0227">DNA damage</keyword>
<dbReference type="Gene3D" id="1.10.150.20">
    <property type="entry name" value="5' to 3' exonuclease, C-terminal subdomain"/>
    <property type="match status" value="1"/>
</dbReference>
<dbReference type="SMART" id="SM00278">
    <property type="entry name" value="HhH1"/>
    <property type="match status" value="2"/>
</dbReference>
<dbReference type="OrthoDB" id="146701at2157"/>
<dbReference type="GO" id="GO:0006310">
    <property type="term" value="P:DNA recombination"/>
    <property type="evidence" value="ECO:0007669"/>
    <property type="project" value="InterPro"/>
</dbReference>
<dbReference type="InterPro" id="IPR013849">
    <property type="entry name" value="DNA_helicase_Holl-junc_RuvA_I"/>
</dbReference>
<dbReference type="InterPro" id="IPR012340">
    <property type="entry name" value="NA-bd_OB-fold"/>
</dbReference>
<dbReference type="InterPro" id="IPR011114">
    <property type="entry name" value="RuvA_C"/>
</dbReference>
<dbReference type="RefSeq" id="WP_048089026.1">
    <property type="nucleotide sequence ID" value="NZ_JMIY01000001.1"/>
</dbReference>
<keyword evidence="3" id="KW-0238">DNA-binding</keyword>
<evidence type="ECO:0000256" key="3">
    <source>
        <dbReference type="ARBA" id="ARBA00023125"/>
    </source>
</evidence>
<feature type="domain" description="Helix-hairpin-helix DNA-binding motif class 1" evidence="5">
    <location>
        <begin position="108"/>
        <end position="127"/>
    </location>
</feature>
<dbReference type="InterPro" id="IPR010994">
    <property type="entry name" value="RuvA_2-like"/>
</dbReference>
<name>A0A062VEA8_9EURY</name>
<dbReference type="CDD" id="cd14332">
    <property type="entry name" value="UBA_RuvA_C"/>
    <property type="match status" value="1"/>
</dbReference>
<dbReference type="PATRIC" id="fig|1392998.3.peg.202"/>
<dbReference type="SUPFAM" id="SSF50249">
    <property type="entry name" value="Nucleic acid-binding proteins"/>
    <property type="match status" value="1"/>
</dbReference>
<organism evidence="6 7">
    <name type="scientific">Candidatus Methanoperedens nitratireducens</name>
    <dbReference type="NCBI Taxonomy" id="1392998"/>
    <lineage>
        <taxon>Archaea</taxon>
        <taxon>Methanobacteriati</taxon>
        <taxon>Methanobacteriota</taxon>
        <taxon>Stenosarchaea group</taxon>
        <taxon>Methanomicrobia</taxon>
        <taxon>Methanosarcinales</taxon>
        <taxon>ANME-2 cluster</taxon>
        <taxon>Candidatus Methanoperedentaceae</taxon>
        <taxon>Candidatus Methanoperedens</taxon>
    </lineage>
</organism>
<dbReference type="GO" id="GO:0003677">
    <property type="term" value="F:DNA binding"/>
    <property type="evidence" value="ECO:0007669"/>
    <property type="project" value="UniProtKB-KW"/>
</dbReference>
<sequence>MISHIYGEIAHISEGSVVIDVNGLGYQINTTQPTLQELRDRKEKVKLYTYLHVREDAMVLYGFRNGSELEMFKLLISVTRVGPQIALNILSQVKVEELAAAIINEDERVLTRIPGVGPKNAKRLILEIRDKMKKKMEGLVPASAGAGNINNINYDAVNALISLGFSQREAREAVDAVSSGLKEPTAQAVIKAALLKLKER</sequence>
<evidence type="ECO:0000256" key="2">
    <source>
        <dbReference type="ARBA" id="ARBA00022763"/>
    </source>
</evidence>
<dbReference type="NCBIfam" id="TIGR00084">
    <property type="entry name" value="ruvA"/>
    <property type="match status" value="1"/>
</dbReference>
<protein>
    <submittedName>
        <fullName evidence="6">Holliday junction DNA helicase subunit RuvA</fullName>
        <ecNumber evidence="6">3.6.4.12</ecNumber>
    </submittedName>
</protein>
<feature type="domain" description="Helix-hairpin-helix DNA-binding motif class 1" evidence="5">
    <location>
        <begin position="73"/>
        <end position="92"/>
    </location>
</feature>
<keyword evidence="6" id="KW-0347">Helicase</keyword>
<comment type="caution">
    <text evidence="6">The sequence shown here is derived from an EMBL/GenBank/DDBJ whole genome shotgun (WGS) entry which is preliminary data.</text>
</comment>
<keyword evidence="4" id="KW-0234">DNA repair</keyword>
<dbReference type="InterPro" id="IPR000085">
    <property type="entry name" value="RuvA"/>
</dbReference>
<evidence type="ECO:0000256" key="4">
    <source>
        <dbReference type="ARBA" id="ARBA00023204"/>
    </source>
</evidence>
<keyword evidence="6" id="KW-0547">Nucleotide-binding</keyword>
<dbReference type="EMBL" id="JMIY01000001">
    <property type="protein sequence ID" value="KCZ73525.1"/>
    <property type="molecule type" value="Genomic_DNA"/>
</dbReference>
<evidence type="ECO:0000313" key="7">
    <source>
        <dbReference type="Proteomes" id="UP000027153"/>
    </source>
</evidence>
<dbReference type="SUPFAM" id="SSF46929">
    <property type="entry name" value="DNA helicase RuvA subunit, C-terminal domain"/>
    <property type="match status" value="1"/>
</dbReference>
<dbReference type="GO" id="GO:0005524">
    <property type="term" value="F:ATP binding"/>
    <property type="evidence" value="ECO:0007669"/>
    <property type="project" value="InterPro"/>
</dbReference>
<dbReference type="GO" id="GO:0016787">
    <property type="term" value="F:hydrolase activity"/>
    <property type="evidence" value="ECO:0007669"/>
    <property type="project" value="UniProtKB-KW"/>
</dbReference>
<dbReference type="InterPro" id="IPR003583">
    <property type="entry name" value="Hlx-hairpin-Hlx_DNA-bd_motif"/>
</dbReference>
<dbReference type="GO" id="GO:0009378">
    <property type="term" value="F:four-way junction helicase activity"/>
    <property type="evidence" value="ECO:0007669"/>
    <property type="project" value="InterPro"/>
</dbReference>
<keyword evidence="6" id="KW-0067">ATP-binding</keyword>
<dbReference type="GO" id="GO:0009379">
    <property type="term" value="C:Holliday junction helicase complex"/>
    <property type="evidence" value="ECO:0007669"/>
    <property type="project" value="InterPro"/>
</dbReference>
<dbReference type="EC" id="3.6.4.12" evidence="6"/>
<keyword evidence="6" id="KW-0378">Hydrolase</keyword>
<evidence type="ECO:0000256" key="1">
    <source>
        <dbReference type="ARBA" id="ARBA00022490"/>
    </source>
</evidence>
<dbReference type="Gene3D" id="1.10.8.10">
    <property type="entry name" value="DNA helicase RuvA subunit, C-terminal domain"/>
    <property type="match status" value="1"/>
</dbReference>
<keyword evidence="7" id="KW-1185">Reference proteome</keyword>
<dbReference type="InterPro" id="IPR036267">
    <property type="entry name" value="RuvA_C_sf"/>
</dbReference>
<gene>
    <name evidence="6" type="ORF">ANME2D_00595</name>
</gene>
<reference evidence="6 7" key="1">
    <citation type="journal article" date="2013" name="Nature">
        <title>Anaerobic oxidation of methane coupled to nitrate reduction in a novel archaeal lineage.</title>
        <authorList>
            <person name="Haroon M.F."/>
            <person name="Hu S."/>
            <person name="Shi Y."/>
            <person name="Imelfort M."/>
            <person name="Keller J."/>
            <person name="Hugenholtz P."/>
            <person name="Yuan Z."/>
            <person name="Tyson G.W."/>
        </authorList>
    </citation>
    <scope>NUCLEOTIDE SEQUENCE [LARGE SCALE GENOMIC DNA]</scope>
    <source>
        <strain evidence="6 7">ANME-2d</strain>
    </source>
</reference>
<dbReference type="HAMAP" id="MF_00031">
    <property type="entry name" value="DNA_HJ_migration_RuvA"/>
    <property type="match status" value="1"/>
</dbReference>
<dbReference type="Proteomes" id="UP000027153">
    <property type="component" value="Unassembled WGS sequence"/>
</dbReference>
<dbReference type="Gene3D" id="2.40.50.140">
    <property type="entry name" value="Nucleic acid-binding proteins"/>
    <property type="match status" value="1"/>
</dbReference>
<evidence type="ECO:0000313" key="6">
    <source>
        <dbReference type="EMBL" id="KCZ73525.1"/>
    </source>
</evidence>
<proteinExistence type="inferred from homology"/>
<dbReference type="Pfam" id="PF01330">
    <property type="entry name" value="RuvA_N"/>
    <property type="match status" value="1"/>
</dbReference>